<evidence type="ECO:0008006" key="3">
    <source>
        <dbReference type="Google" id="ProtNLM"/>
    </source>
</evidence>
<dbReference type="EMBL" id="BDFE01000022">
    <property type="protein sequence ID" value="GAU09979.1"/>
    <property type="molecule type" value="Genomic_DNA"/>
</dbReference>
<sequence>MKVNFVIPKKYRKKAWPELLAGTPHPRYVLDAPHRIVSGVDAWILQTWALLCTSNVPITVELVEYGIPGEISVFHYDHATPANGIHEAFAMVIRADRPPVPLADIVIEQNPCVQLTDTSFFLPSWPQPGLIPRDPSRRAKCTQLAYVGSQEYVPNYMKTDTFKQKLRAIGVEFCRMHSGEWVDYSQVDILVAVRDVPQSVLNRKPYAKLVNAWLAGIPIILGKEPAYQSLRQSNLDFFEAQNEEEVLAAVTSLVQNAKLYQAMQNNAHKRAHEFSISKIVQSWCDVLEIAAHQTRSFSIFEKYSRYGLFLYGKCSAQVWKRMHGWNE</sequence>
<gene>
    <name evidence="1" type="ORF">DPF_2715</name>
</gene>
<dbReference type="STRING" id="1592317.DPF_2715"/>
<dbReference type="AlphaFoldDB" id="A0A194AMZ0"/>
<proteinExistence type="predicted"/>
<dbReference type="SUPFAM" id="SSF53756">
    <property type="entry name" value="UDP-Glycosyltransferase/glycogen phosphorylase"/>
    <property type="match status" value="1"/>
</dbReference>
<protein>
    <recommendedName>
        <fullName evidence="3">Glycosyltransferase</fullName>
    </recommendedName>
</protein>
<evidence type="ECO:0000313" key="2">
    <source>
        <dbReference type="Proteomes" id="UP000095200"/>
    </source>
</evidence>
<dbReference type="Gene3D" id="3.40.50.2000">
    <property type="entry name" value="Glycogen Phosphorylase B"/>
    <property type="match status" value="1"/>
</dbReference>
<dbReference type="Proteomes" id="UP000095200">
    <property type="component" value="Unassembled WGS sequence"/>
</dbReference>
<dbReference type="RefSeq" id="WP_069860232.1">
    <property type="nucleotide sequence ID" value="NZ_BDFE01000022.1"/>
</dbReference>
<name>A0A194AMZ0_9BACT</name>
<accession>A0A194AMZ0</accession>
<reference evidence="2" key="1">
    <citation type="submission" date="2016-06" db="EMBL/GenBank/DDBJ databases">
        <title>Draft genome sequence of Desulfoplanes formicivorans strain Pf12B.</title>
        <authorList>
            <person name="Watanabe M."/>
            <person name="Kojima H."/>
            <person name="Fukui M."/>
        </authorList>
    </citation>
    <scope>NUCLEOTIDE SEQUENCE [LARGE SCALE GENOMIC DNA]</scope>
    <source>
        <strain evidence="2">Pf12B</strain>
    </source>
</reference>
<organism evidence="1 2">
    <name type="scientific">Desulfoplanes formicivorans</name>
    <dbReference type="NCBI Taxonomy" id="1592317"/>
    <lineage>
        <taxon>Bacteria</taxon>
        <taxon>Pseudomonadati</taxon>
        <taxon>Thermodesulfobacteriota</taxon>
        <taxon>Desulfovibrionia</taxon>
        <taxon>Desulfovibrionales</taxon>
        <taxon>Desulfoplanaceae</taxon>
        <taxon>Desulfoplanes</taxon>
    </lineage>
</organism>
<evidence type="ECO:0000313" key="1">
    <source>
        <dbReference type="EMBL" id="GAU09979.1"/>
    </source>
</evidence>
<keyword evidence="2" id="KW-1185">Reference proteome</keyword>
<comment type="caution">
    <text evidence="1">The sequence shown here is derived from an EMBL/GenBank/DDBJ whole genome shotgun (WGS) entry which is preliminary data.</text>
</comment>
<dbReference type="OrthoDB" id="5472311at2"/>